<dbReference type="GO" id="GO:0019678">
    <property type="term" value="P:propionate metabolic process, methylmalonyl pathway"/>
    <property type="evidence" value="ECO:0007669"/>
    <property type="project" value="TreeGrafter"/>
</dbReference>
<dbReference type="GO" id="GO:0031419">
    <property type="term" value="F:cobalamin binding"/>
    <property type="evidence" value="ECO:0007669"/>
    <property type="project" value="InterPro"/>
</dbReference>
<dbReference type="InterPro" id="IPR006099">
    <property type="entry name" value="MeMalonylCoA_mutase_a/b_cat"/>
</dbReference>
<evidence type="ECO:0000313" key="2">
    <source>
        <dbReference type="EMBL" id="MBR7620457.1"/>
    </source>
</evidence>
<dbReference type="InterPro" id="IPR016176">
    <property type="entry name" value="Cbl-dep_enz_cat"/>
</dbReference>
<dbReference type="AlphaFoldDB" id="A0A941D1Z7"/>
<gene>
    <name evidence="2" type="ORF">JKL49_13775</name>
</gene>
<dbReference type="PANTHER" id="PTHR48101:SF4">
    <property type="entry name" value="METHYLMALONYL-COA MUTASE, MITOCHONDRIAL"/>
    <property type="match status" value="1"/>
</dbReference>
<dbReference type="GO" id="GO:0005737">
    <property type="term" value="C:cytoplasm"/>
    <property type="evidence" value="ECO:0007669"/>
    <property type="project" value="TreeGrafter"/>
</dbReference>
<organism evidence="2 3">
    <name type="scientific">Phenylobacterium glaciei</name>
    <dbReference type="NCBI Taxonomy" id="2803784"/>
    <lineage>
        <taxon>Bacteria</taxon>
        <taxon>Pseudomonadati</taxon>
        <taxon>Pseudomonadota</taxon>
        <taxon>Alphaproteobacteria</taxon>
        <taxon>Caulobacterales</taxon>
        <taxon>Caulobacteraceae</taxon>
        <taxon>Phenylobacterium</taxon>
    </lineage>
</organism>
<dbReference type="RefSeq" id="WP_215341193.1">
    <property type="nucleotide sequence ID" value="NZ_JAGSGD010000001.1"/>
</dbReference>
<feature type="domain" description="Methylmalonyl-CoA mutase alpha/beta chain catalytic" evidence="1">
    <location>
        <begin position="105"/>
        <end position="447"/>
    </location>
</feature>
<comment type="caution">
    <text evidence="2">The sequence shown here is derived from an EMBL/GenBank/DDBJ whole genome shotgun (WGS) entry which is preliminary data.</text>
</comment>
<keyword evidence="3" id="KW-1185">Reference proteome</keyword>
<dbReference type="Gene3D" id="3.20.20.240">
    <property type="entry name" value="Methylmalonyl-CoA mutase"/>
    <property type="match status" value="1"/>
</dbReference>
<evidence type="ECO:0000313" key="3">
    <source>
        <dbReference type="Proteomes" id="UP000622580"/>
    </source>
</evidence>
<evidence type="ECO:0000259" key="1">
    <source>
        <dbReference type="Pfam" id="PF01642"/>
    </source>
</evidence>
<dbReference type="Pfam" id="PF01642">
    <property type="entry name" value="MM_CoA_mutase"/>
    <property type="match status" value="1"/>
</dbReference>
<name>A0A941D1Z7_9CAUL</name>
<sequence>MTDLNTLAAAFPPASAADWRALVEKTLKDAPFESLQRQTAEGLPIAPLYEGSDQAPAFTLRPFDADRPWDIRGRVTHPDPAQANTDLMTDLEGGAASALIRIDPTGETGVAVGSAQGLARVLDGVMLELAPVALDAGFLGPKAADWLGTAAKGAPTAKLYFHLDPLSAFARGGESPGPIESHLVSAATVARRMADSYPDAGLFLASGQVVHEAGGGEAGELAFAIAAALAYAKALVRAGLSMEDAWGRIVIGLAADADYFATLAKLRAARAVWSRVTAACGVTAAPRIEARSSHRMLAAHDPWTNMLRLTASAVGASIGGADAVVLGSFTDAIGLPTAFARRQSRNAQLVLMEEAHLGRVADPGAGSGYVEALTDEIARAAWAGFQAIEARGGLIAALSDGHIAAETAKVREARIAAGPLKIVGVTAFPQADQAPVEVVRARPKAVEAPSPRLPGPDSHCPPLTAIRLAEAYEVKA</sequence>
<dbReference type="EMBL" id="JAGSGD010000001">
    <property type="protein sequence ID" value="MBR7620457.1"/>
    <property type="molecule type" value="Genomic_DNA"/>
</dbReference>
<accession>A0A941D1Z7</accession>
<dbReference type="GO" id="GO:0004494">
    <property type="term" value="F:methylmalonyl-CoA mutase activity"/>
    <property type="evidence" value="ECO:0007669"/>
    <property type="project" value="TreeGrafter"/>
</dbReference>
<dbReference type="PANTHER" id="PTHR48101">
    <property type="entry name" value="METHYLMALONYL-COA MUTASE, MITOCHONDRIAL-RELATED"/>
    <property type="match status" value="1"/>
</dbReference>
<protein>
    <submittedName>
        <fullName evidence="2">Methylmalonyl-CoA mutase</fullName>
    </submittedName>
</protein>
<proteinExistence type="predicted"/>
<dbReference type="SUPFAM" id="SSF51703">
    <property type="entry name" value="Cobalamin (vitamin B12)-dependent enzymes"/>
    <property type="match status" value="1"/>
</dbReference>
<dbReference type="Proteomes" id="UP000622580">
    <property type="component" value="Unassembled WGS sequence"/>
</dbReference>
<reference evidence="2" key="1">
    <citation type="submission" date="2021-04" db="EMBL/GenBank/DDBJ databases">
        <title>Draft genome assembly of strain Phenylobacterium sp. 20VBR1 using MiniION and Illumina platforms.</title>
        <authorList>
            <person name="Thomas F.A."/>
            <person name="Krishnan K.P."/>
            <person name="Sinha R.K."/>
        </authorList>
    </citation>
    <scope>NUCLEOTIDE SEQUENCE</scope>
    <source>
        <strain evidence="2">20VBR1</strain>
    </source>
</reference>